<dbReference type="Pfam" id="PF00505">
    <property type="entry name" value="HMG_box"/>
    <property type="match status" value="1"/>
</dbReference>
<dbReference type="GO" id="GO:0003677">
    <property type="term" value="F:DNA binding"/>
    <property type="evidence" value="ECO:0007669"/>
    <property type="project" value="UniProtKB-UniRule"/>
</dbReference>
<dbReference type="SMART" id="SM00398">
    <property type="entry name" value="HMG"/>
    <property type="match status" value="1"/>
</dbReference>
<feature type="compositionally biased region" description="Low complexity" evidence="3">
    <location>
        <begin position="9"/>
        <end position="25"/>
    </location>
</feature>
<feature type="domain" description="HMG box" evidence="4">
    <location>
        <begin position="38"/>
        <end position="102"/>
    </location>
</feature>
<dbReference type="Gene3D" id="1.10.30.10">
    <property type="entry name" value="High mobility group box domain"/>
    <property type="match status" value="1"/>
</dbReference>
<evidence type="ECO:0000313" key="5">
    <source>
        <dbReference type="EMBL" id="GMT36611.1"/>
    </source>
</evidence>
<evidence type="ECO:0000259" key="4">
    <source>
        <dbReference type="PROSITE" id="PS50118"/>
    </source>
</evidence>
<dbReference type="GO" id="GO:0005634">
    <property type="term" value="C:nucleus"/>
    <property type="evidence" value="ECO:0007669"/>
    <property type="project" value="UniProtKB-UniRule"/>
</dbReference>
<dbReference type="SUPFAM" id="SSF47095">
    <property type="entry name" value="HMG-box"/>
    <property type="match status" value="1"/>
</dbReference>
<dbReference type="PANTHER" id="PTHR48112">
    <property type="entry name" value="HIGH MOBILITY GROUP PROTEIN DSP1"/>
    <property type="match status" value="1"/>
</dbReference>
<dbReference type="InterPro" id="IPR009071">
    <property type="entry name" value="HMG_box_dom"/>
</dbReference>
<evidence type="ECO:0000256" key="3">
    <source>
        <dbReference type="SAM" id="MobiDB-lite"/>
    </source>
</evidence>
<evidence type="ECO:0000256" key="2">
    <source>
        <dbReference type="PROSITE-ProRule" id="PRU00267"/>
    </source>
</evidence>
<accession>A0AAV5WX11</accession>
<feature type="non-terminal residue" evidence="5">
    <location>
        <position position="1"/>
    </location>
</feature>
<comment type="caution">
    <text evidence="5">The sequence shown here is derived from an EMBL/GenBank/DDBJ whole genome shotgun (WGS) entry which is preliminary data.</text>
</comment>
<name>A0AAV5WX11_9BILA</name>
<dbReference type="InterPro" id="IPR050342">
    <property type="entry name" value="HMGB"/>
</dbReference>
<evidence type="ECO:0000313" key="6">
    <source>
        <dbReference type="Proteomes" id="UP001432322"/>
    </source>
</evidence>
<evidence type="ECO:0000256" key="1">
    <source>
        <dbReference type="ARBA" id="ARBA00023125"/>
    </source>
</evidence>
<dbReference type="AlphaFoldDB" id="A0AAV5WX11"/>
<keyword evidence="2" id="KW-0539">Nucleus</keyword>
<keyword evidence="1 2" id="KW-0238">DNA-binding</keyword>
<feature type="DNA-binding region" description="HMG box" evidence="2">
    <location>
        <begin position="38"/>
        <end position="102"/>
    </location>
</feature>
<dbReference type="GO" id="GO:0006357">
    <property type="term" value="P:regulation of transcription by RNA polymerase II"/>
    <property type="evidence" value="ECO:0007669"/>
    <property type="project" value="TreeGrafter"/>
</dbReference>
<gene>
    <name evidence="5" type="ORF">PFISCL1PPCAC_27908</name>
</gene>
<dbReference type="Proteomes" id="UP001432322">
    <property type="component" value="Unassembled WGS sequence"/>
</dbReference>
<organism evidence="5 6">
    <name type="scientific">Pristionchus fissidentatus</name>
    <dbReference type="NCBI Taxonomy" id="1538716"/>
    <lineage>
        <taxon>Eukaryota</taxon>
        <taxon>Metazoa</taxon>
        <taxon>Ecdysozoa</taxon>
        <taxon>Nematoda</taxon>
        <taxon>Chromadorea</taxon>
        <taxon>Rhabditida</taxon>
        <taxon>Rhabditina</taxon>
        <taxon>Diplogasteromorpha</taxon>
        <taxon>Diplogasteroidea</taxon>
        <taxon>Neodiplogasteridae</taxon>
        <taxon>Pristionchus</taxon>
    </lineage>
</organism>
<sequence>ASPKKVAKSPKAAKPAKKAAASPKKTVTKRAKKDPNAPKRGASAYMLWLKDNRTRLTKPGMSIIDVSKAAGVEWNAVKDKSKWEKAAAEDKKRYEKEMVSYKSGGSTPKKAAKKTAKK</sequence>
<keyword evidence="6" id="KW-1185">Reference proteome</keyword>
<dbReference type="PANTHER" id="PTHR48112:SF22">
    <property type="entry name" value="MITOCHONDRIAL TRANSCRIPTION FACTOR A, ISOFORM B"/>
    <property type="match status" value="1"/>
</dbReference>
<proteinExistence type="predicted"/>
<protein>
    <recommendedName>
        <fullName evidence="4">HMG box domain-containing protein</fullName>
    </recommendedName>
</protein>
<feature type="region of interest" description="Disordered" evidence="3">
    <location>
        <begin position="1"/>
        <end position="42"/>
    </location>
</feature>
<dbReference type="PROSITE" id="PS50118">
    <property type="entry name" value="HMG_BOX_2"/>
    <property type="match status" value="1"/>
</dbReference>
<dbReference type="InterPro" id="IPR036910">
    <property type="entry name" value="HMG_box_dom_sf"/>
</dbReference>
<feature type="region of interest" description="Disordered" evidence="3">
    <location>
        <begin position="94"/>
        <end position="118"/>
    </location>
</feature>
<reference evidence="5" key="1">
    <citation type="submission" date="2023-10" db="EMBL/GenBank/DDBJ databases">
        <title>Genome assembly of Pristionchus species.</title>
        <authorList>
            <person name="Yoshida K."/>
            <person name="Sommer R.J."/>
        </authorList>
    </citation>
    <scope>NUCLEOTIDE SEQUENCE</scope>
    <source>
        <strain evidence="5">RS5133</strain>
    </source>
</reference>
<dbReference type="EMBL" id="BTSY01000007">
    <property type="protein sequence ID" value="GMT36611.1"/>
    <property type="molecule type" value="Genomic_DNA"/>
</dbReference>